<dbReference type="InterPro" id="IPR050109">
    <property type="entry name" value="HTH-type_TetR-like_transc_reg"/>
</dbReference>
<dbReference type="Pfam" id="PF00440">
    <property type="entry name" value="TetR_N"/>
    <property type="match status" value="1"/>
</dbReference>
<dbReference type="Gene3D" id="1.10.357.10">
    <property type="entry name" value="Tetracycline Repressor, domain 2"/>
    <property type="match status" value="1"/>
</dbReference>
<evidence type="ECO:0000256" key="1">
    <source>
        <dbReference type="ARBA" id="ARBA00023125"/>
    </source>
</evidence>
<proteinExistence type="predicted"/>
<feature type="domain" description="HTH tetR-type" evidence="3">
    <location>
        <begin position="9"/>
        <end position="69"/>
    </location>
</feature>
<dbReference type="GO" id="GO:0003700">
    <property type="term" value="F:DNA-binding transcription factor activity"/>
    <property type="evidence" value="ECO:0007669"/>
    <property type="project" value="TreeGrafter"/>
</dbReference>
<name>A0A4Q8AKZ7_9MICO</name>
<dbReference type="AlphaFoldDB" id="A0A4Q8AKZ7"/>
<dbReference type="SUPFAM" id="SSF46689">
    <property type="entry name" value="Homeodomain-like"/>
    <property type="match status" value="1"/>
</dbReference>
<keyword evidence="5" id="KW-1185">Reference proteome</keyword>
<sequence>MGSILSTSDQRRDTVIASAISAFARTGYLGTPTAKIAEHAKISTAYVFKLFPSKEALFVVALERCFELIVHTLNAGAEAALDQSPDGVLDAMGGAYAELIADRELLMMQVHAQSACDVPEVRRALREGLGQVTRFASSRSGASDEAVQRFIAYGQLCHTIVTAELDAVEADWAHALTAGIRHPGRKETRTA</sequence>
<dbReference type="OrthoDB" id="3691941at2"/>
<protein>
    <submittedName>
        <fullName evidence="4">TetR family transcriptional regulator</fullName>
    </submittedName>
</protein>
<reference evidence="4 5" key="1">
    <citation type="submission" date="2019-02" db="EMBL/GenBank/DDBJ databases">
        <title>Sequencing the genomes of 1000 actinobacteria strains.</title>
        <authorList>
            <person name="Klenk H.-P."/>
        </authorList>
    </citation>
    <scope>NUCLEOTIDE SEQUENCE [LARGE SCALE GENOMIC DNA]</scope>
    <source>
        <strain evidence="4 5">DSM 18319</strain>
    </source>
</reference>
<gene>
    <name evidence="4" type="ORF">EV379_1547</name>
</gene>
<dbReference type="InterPro" id="IPR001647">
    <property type="entry name" value="HTH_TetR"/>
</dbReference>
<keyword evidence="1 2" id="KW-0238">DNA-binding</keyword>
<comment type="caution">
    <text evidence="4">The sequence shown here is derived from an EMBL/GenBank/DDBJ whole genome shotgun (WGS) entry which is preliminary data.</text>
</comment>
<evidence type="ECO:0000313" key="4">
    <source>
        <dbReference type="EMBL" id="RZU65222.1"/>
    </source>
</evidence>
<organism evidence="4 5">
    <name type="scientific">Microterricola gilva</name>
    <dbReference type="NCBI Taxonomy" id="393267"/>
    <lineage>
        <taxon>Bacteria</taxon>
        <taxon>Bacillati</taxon>
        <taxon>Actinomycetota</taxon>
        <taxon>Actinomycetes</taxon>
        <taxon>Micrococcales</taxon>
        <taxon>Microbacteriaceae</taxon>
        <taxon>Microterricola</taxon>
    </lineage>
</organism>
<dbReference type="InterPro" id="IPR009057">
    <property type="entry name" value="Homeodomain-like_sf"/>
</dbReference>
<evidence type="ECO:0000313" key="5">
    <source>
        <dbReference type="Proteomes" id="UP000291483"/>
    </source>
</evidence>
<dbReference type="PROSITE" id="PS50977">
    <property type="entry name" value="HTH_TETR_2"/>
    <property type="match status" value="1"/>
</dbReference>
<dbReference type="RefSeq" id="WP_130505607.1">
    <property type="nucleotide sequence ID" value="NZ_SHLC01000001.1"/>
</dbReference>
<dbReference type="Proteomes" id="UP000291483">
    <property type="component" value="Unassembled WGS sequence"/>
</dbReference>
<dbReference type="PANTHER" id="PTHR30055">
    <property type="entry name" value="HTH-TYPE TRANSCRIPTIONAL REGULATOR RUTR"/>
    <property type="match status" value="1"/>
</dbReference>
<dbReference type="PANTHER" id="PTHR30055:SF146">
    <property type="entry name" value="HTH-TYPE TRANSCRIPTIONAL DUAL REGULATOR CECR"/>
    <property type="match status" value="1"/>
</dbReference>
<feature type="DNA-binding region" description="H-T-H motif" evidence="2">
    <location>
        <begin position="32"/>
        <end position="51"/>
    </location>
</feature>
<evidence type="ECO:0000256" key="2">
    <source>
        <dbReference type="PROSITE-ProRule" id="PRU00335"/>
    </source>
</evidence>
<dbReference type="EMBL" id="SHLC01000001">
    <property type="protein sequence ID" value="RZU65222.1"/>
    <property type="molecule type" value="Genomic_DNA"/>
</dbReference>
<dbReference type="GO" id="GO:0000976">
    <property type="term" value="F:transcription cis-regulatory region binding"/>
    <property type="evidence" value="ECO:0007669"/>
    <property type="project" value="TreeGrafter"/>
</dbReference>
<dbReference type="PRINTS" id="PR00455">
    <property type="entry name" value="HTHTETR"/>
</dbReference>
<accession>A0A4Q8AKZ7</accession>
<evidence type="ECO:0000259" key="3">
    <source>
        <dbReference type="PROSITE" id="PS50977"/>
    </source>
</evidence>